<keyword evidence="2" id="KW-1185">Reference proteome</keyword>
<dbReference type="Proteomes" id="UP000199032">
    <property type="component" value="Unassembled WGS sequence"/>
</dbReference>
<dbReference type="STRING" id="1742972.COMA1_50148"/>
<accession>A0A0S4LLQ2</accession>
<reference evidence="1 2" key="1">
    <citation type="submission" date="2015-10" db="EMBL/GenBank/DDBJ databases">
        <authorList>
            <person name="Gilbert D.G."/>
        </authorList>
    </citation>
    <scope>NUCLEOTIDE SEQUENCE [LARGE SCALE GENOMIC DNA]</scope>
    <source>
        <strain evidence="1">COMA1</strain>
    </source>
</reference>
<proteinExistence type="predicted"/>
<gene>
    <name evidence="1" type="ORF">COMA1_50148</name>
</gene>
<evidence type="ECO:0000313" key="1">
    <source>
        <dbReference type="EMBL" id="CUS38519.1"/>
    </source>
</evidence>
<dbReference type="RefSeq" id="WP_090750824.1">
    <property type="nucleotide sequence ID" value="NZ_CZQA01000011.1"/>
</dbReference>
<evidence type="ECO:0000313" key="2">
    <source>
        <dbReference type="Proteomes" id="UP000199032"/>
    </source>
</evidence>
<protein>
    <submittedName>
        <fullName evidence="1">Uncharacterized protein</fullName>
    </submittedName>
</protein>
<dbReference type="EMBL" id="CZQA01000011">
    <property type="protein sequence ID" value="CUS38519.1"/>
    <property type="molecule type" value="Genomic_DNA"/>
</dbReference>
<name>A0A0S4LLQ2_9BACT</name>
<organism evidence="1 2">
    <name type="scientific">Candidatus Nitrospira nitrosa</name>
    <dbReference type="NCBI Taxonomy" id="1742972"/>
    <lineage>
        <taxon>Bacteria</taxon>
        <taxon>Pseudomonadati</taxon>
        <taxon>Nitrospirota</taxon>
        <taxon>Nitrospiria</taxon>
        <taxon>Nitrospirales</taxon>
        <taxon>Nitrospiraceae</taxon>
        <taxon>Nitrospira</taxon>
    </lineage>
</organism>
<dbReference type="OrthoDB" id="9765709at2"/>
<dbReference type="AlphaFoldDB" id="A0A0S4LLQ2"/>
<sequence>MSSRELVKKALQAIERPVDFEFFFSELKSPDWLEPLAAEGVFDKPYPPVEEKEWISFPMWPPSRYLVRMAEKAPDLVAQLALRIPETANVRIHEDLTDASLAMPPDIAQRIVPKAIGWAKSKYQLRLADRLGKLISHLAHGGQIEKALDLATALLELHKEQKEPIEGFEGEKLSYPPEPKSVLSDWNYERILKEHIPDLVSAEGLKALDLLCDLLEQAIVFSGGDADTESEDYSYIWRTAIESHSQNEGRDLRGSLVSAVRDASEAITAANPMLVREVVRCVRYNSHNATPRKWKVFDRIALHIIRERPDAVSDLIRGELLKPTNFDDTGISHEYRLLLKKMFGVLDLSDQQIILGWIEAGPPDVDGWVQRVTEATGEAPSVEDTEKYKRAWQLKRLAVFSESLSEPWVGRYRALVEEFGPPEYPEFSFYSIGVTRGPMSPKRATDLSQMQEDELCRFLTDWKPGEEVLGIVPSREGLGREISQMVANDPAKYAPLAPSFEGLDPTYVRSFLQGFRDAIGQKKPFAWAPVIDLSYWVVTQAREIAGRKVDKWGTDPDWSWARKTVAGLLSSGFLEGGGSIPWHLRERAWAALIPVTNDPHPEPEDEVERIGLSADPSHVAINSVRGEAIEAVVRYACWVKRNLSNEGKKRLAGQGLKSMPEVRDVLDAHLEPTRDPSLAIRSVYGLWFPTLHWLDDKWAIQNVRKIFPETTGLRKYKDAAWDAYIIFSTPYLNMLDVLRAQYSRAVAELNSSLTIEHGVGDPKEKLAEHLMTFHWHGKLPYRGTSGILGKFFSIATDKLRGHALEVLGRWIHSSGKVSPAVIERLRKLWEGQVAKAKDDPAQNIRTLTAYGWWFASGKFPQKWSMAQLTIVLRLAKTIDVDYLVLERLLVVSRIMPLEVIRCLRLFCEASEQQWEISSRLDAIKKILSPMLKGKRSAVKEEAIDLAEFLTAKGFRYFDDLLDDAYQAAT</sequence>